<organism evidence="1 2">
    <name type="scientific">Naganishia cerealis</name>
    <dbReference type="NCBI Taxonomy" id="610337"/>
    <lineage>
        <taxon>Eukaryota</taxon>
        <taxon>Fungi</taxon>
        <taxon>Dikarya</taxon>
        <taxon>Basidiomycota</taxon>
        <taxon>Agaricomycotina</taxon>
        <taxon>Tremellomycetes</taxon>
        <taxon>Filobasidiales</taxon>
        <taxon>Filobasidiaceae</taxon>
        <taxon>Naganishia</taxon>
    </lineage>
</organism>
<comment type="caution">
    <text evidence="1">The sequence shown here is derived from an EMBL/GenBank/DDBJ whole genome shotgun (WGS) entry which is preliminary data.</text>
</comment>
<evidence type="ECO:0000313" key="2">
    <source>
        <dbReference type="Proteomes" id="UP001241377"/>
    </source>
</evidence>
<dbReference type="Proteomes" id="UP001241377">
    <property type="component" value="Unassembled WGS sequence"/>
</dbReference>
<protein>
    <submittedName>
        <fullName evidence="1">Uncharacterized protein</fullName>
    </submittedName>
</protein>
<name>A0ACC2VK97_9TREE</name>
<accession>A0ACC2VK97</accession>
<sequence length="265" mass="30096">MQDNVYYKKGLQKEVSDTHSWRNVENSMAFMIKYINANHSILDVGCGPGTITNDLAKKVPNGKVYGIDTIEDLVKLGREQAKQKQLGNVEYKIGSATSLPFEDNTFDIVFAHQVLLHLQDHVRALVEMRRVVKPGGIVCCKDADLRSILIYPENLEEPLKYFFTDLVTGPATVTDGGRKLKSHALKAGFEKSKISFSSSVWSISTDEDREWFRKLYEARLDKAGEGTKYTKDDIRKAWSDWCKNKEAVMIMVHGEIVCEKVKEQE</sequence>
<keyword evidence="2" id="KW-1185">Reference proteome</keyword>
<dbReference type="EMBL" id="JASBWR010000069">
    <property type="protein sequence ID" value="KAJ9099574.1"/>
    <property type="molecule type" value="Genomic_DNA"/>
</dbReference>
<reference evidence="1" key="1">
    <citation type="submission" date="2023-04" db="EMBL/GenBank/DDBJ databases">
        <title>Draft Genome sequencing of Naganishia species isolated from polar environments using Oxford Nanopore Technology.</title>
        <authorList>
            <person name="Leo P."/>
            <person name="Venkateswaran K."/>
        </authorList>
    </citation>
    <scope>NUCLEOTIDE SEQUENCE</scope>
    <source>
        <strain evidence="1">MNA-CCFEE 5261</strain>
    </source>
</reference>
<proteinExistence type="predicted"/>
<evidence type="ECO:0000313" key="1">
    <source>
        <dbReference type="EMBL" id="KAJ9099574.1"/>
    </source>
</evidence>
<gene>
    <name evidence="1" type="ORF">QFC19_005999</name>
</gene>